<protein>
    <submittedName>
        <fullName evidence="2">Uncharacterized protein</fullName>
    </submittedName>
</protein>
<name>A0A0A9FY83_ARUDO</name>
<organism evidence="2">
    <name type="scientific">Arundo donax</name>
    <name type="common">Giant reed</name>
    <name type="synonym">Donax arundinaceus</name>
    <dbReference type="NCBI Taxonomy" id="35708"/>
    <lineage>
        <taxon>Eukaryota</taxon>
        <taxon>Viridiplantae</taxon>
        <taxon>Streptophyta</taxon>
        <taxon>Embryophyta</taxon>
        <taxon>Tracheophyta</taxon>
        <taxon>Spermatophyta</taxon>
        <taxon>Magnoliopsida</taxon>
        <taxon>Liliopsida</taxon>
        <taxon>Poales</taxon>
        <taxon>Poaceae</taxon>
        <taxon>PACMAD clade</taxon>
        <taxon>Arundinoideae</taxon>
        <taxon>Arundineae</taxon>
        <taxon>Arundo</taxon>
    </lineage>
</organism>
<feature type="compositionally biased region" description="Low complexity" evidence="1">
    <location>
        <begin position="1"/>
        <end position="13"/>
    </location>
</feature>
<dbReference type="EMBL" id="GBRH01181752">
    <property type="protein sequence ID" value="JAE16144.1"/>
    <property type="molecule type" value="Transcribed_RNA"/>
</dbReference>
<evidence type="ECO:0000313" key="2">
    <source>
        <dbReference type="EMBL" id="JAE16144.1"/>
    </source>
</evidence>
<feature type="region of interest" description="Disordered" evidence="1">
    <location>
        <begin position="1"/>
        <end position="35"/>
    </location>
</feature>
<proteinExistence type="predicted"/>
<reference evidence="2" key="2">
    <citation type="journal article" date="2015" name="Data Brief">
        <title>Shoot transcriptome of the giant reed, Arundo donax.</title>
        <authorList>
            <person name="Barrero R.A."/>
            <person name="Guerrero F.D."/>
            <person name="Moolhuijzen P."/>
            <person name="Goolsby J.A."/>
            <person name="Tidwell J."/>
            <person name="Bellgard S.E."/>
            <person name="Bellgard M.I."/>
        </authorList>
    </citation>
    <scope>NUCLEOTIDE SEQUENCE</scope>
    <source>
        <tissue evidence="2">Shoot tissue taken approximately 20 cm above the soil surface</tissue>
    </source>
</reference>
<accession>A0A0A9FY83</accession>
<reference evidence="2" key="1">
    <citation type="submission" date="2014-09" db="EMBL/GenBank/DDBJ databases">
        <authorList>
            <person name="Magalhaes I.L.F."/>
            <person name="Oliveira U."/>
            <person name="Santos F.R."/>
            <person name="Vidigal T.H.D.A."/>
            <person name="Brescovit A.D."/>
            <person name="Santos A.J."/>
        </authorList>
    </citation>
    <scope>NUCLEOTIDE SEQUENCE</scope>
    <source>
        <tissue evidence="2">Shoot tissue taken approximately 20 cm above the soil surface</tissue>
    </source>
</reference>
<evidence type="ECO:0000256" key="1">
    <source>
        <dbReference type="SAM" id="MobiDB-lite"/>
    </source>
</evidence>
<dbReference type="AlphaFoldDB" id="A0A0A9FY83"/>
<sequence>MGARGRPRTTATTLSPGRGGSGSSRRCTQPNGHSG</sequence>